<evidence type="ECO:0000256" key="10">
    <source>
        <dbReference type="PIRSR" id="PIRSR000390-1"/>
    </source>
</evidence>
<evidence type="ECO:0000256" key="5">
    <source>
        <dbReference type="ARBA" id="ARBA00022898"/>
    </source>
</evidence>
<dbReference type="FunFam" id="3.40.640.10:FF:000090">
    <property type="entry name" value="Pyridoxal phosphate-dependent aminotransferase"/>
    <property type="match status" value="1"/>
</dbReference>
<reference evidence="13 14" key="1">
    <citation type="submission" date="2018-03" db="EMBL/GenBank/DDBJ databases">
        <title>Genomic Encyclopedia of Archaeal and Bacterial Type Strains, Phase II (KMG-II): from individual species to whole genera.</title>
        <authorList>
            <person name="Goeker M."/>
        </authorList>
    </citation>
    <scope>NUCLEOTIDE SEQUENCE [LARGE SCALE GENOMIC DNA]</scope>
    <source>
        <strain evidence="13 14">DSM 28057</strain>
    </source>
</reference>
<evidence type="ECO:0000256" key="9">
    <source>
        <dbReference type="ARBA" id="ARBA00074221"/>
    </source>
</evidence>
<dbReference type="InterPro" id="IPR000653">
    <property type="entry name" value="DegT/StrS_aminotransferase"/>
</dbReference>
<dbReference type="GO" id="GO:0000271">
    <property type="term" value="P:polysaccharide biosynthetic process"/>
    <property type="evidence" value="ECO:0007669"/>
    <property type="project" value="TreeGrafter"/>
</dbReference>
<comment type="cofactor">
    <cofactor evidence="1">
        <name>pyridoxal 5'-phosphate</name>
        <dbReference type="ChEBI" id="CHEBI:597326"/>
    </cofactor>
</comment>
<dbReference type="AlphaFoldDB" id="A0A2P8E3C7"/>
<evidence type="ECO:0000256" key="12">
    <source>
        <dbReference type="RuleBase" id="RU004508"/>
    </source>
</evidence>
<dbReference type="InterPro" id="IPR015424">
    <property type="entry name" value="PyrdxlP-dep_Trfase"/>
</dbReference>
<dbReference type="Gene3D" id="3.40.640.10">
    <property type="entry name" value="Type I PLP-dependent aspartate aminotransferase-like (Major domain)"/>
    <property type="match status" value="1"/>
</dbReference>
<evidence type="ECO:0000256" key="8">
    <source>
        <dbReference type="ARBA" id="ARBA00066317"/>
    </source>
</evidence>
<keyword evidence="3" id="KW-0032">Aminotransferase</keyword>
<comment type="catalytic activity">
    <reaction evidence="7">
        <text>GDP-alpha-D-perosamine + 2-oxoglutarate = GDP-4-dehydro-alpha-D-rhamnose + L-glutamate</text>
        <dbReference type="Rhea" id="RHEA:36779"/>
        <dbReference type="ChEBI" id="CHEBI:16810"/>
        <dbReference type="ChEBI" id="CHEBI:29985"/>
        <dbReference type="ChEBI" id="CHEBI:57964"/>
        <dbReference type="ChEBI" id="CHEBI:73996"/>
        <dbReference type="EC" id="2.6.1.102"/>
    </reaction>
</comment>
<evidence type="ECO:0000256" key="4">
    <source>
        <dbReference type="ARBA" id="ARBA00022679"/>
    </source>
</evidence>
<dbReference type="OrthoDB" id="9810913at2"/>
<name>A0A2P8E3C7_9BACT</name>
<dbReference type="EC" id="2.6.1.102" evidence="8"/>
<comment type="pathway">
    <text evidence="2">Bacterial outer membrane biogenesis; LPS O-antigen biosynthesis.</text>
</comment>
<dbReference type="SUPFAM" id="SSF53383">
    <property type="entry name" value="PLP-dependent transferases"/>
    <property type="match status" value="1"/>
</dbReference>
<sequence>MNNNKIWLSSPHMGGNEKKYINEAFELNWIAPVGHNLNQFEKALEDYTQCGHALALNSGTAALHLSMILLGVQPGDYVICQSLTFCASANPVKYLGGIPVFVDSEKDTWNMCPEAMEKAIQACLDGSIADSFPSVKELTKTFARKPKAIIPVHLYGMPAKMKEIKAIADKYGIPVLEDAAEAVGSELYGEKCGTFGEIGVLSFNGNKIITTSGGGAILSQNKAYIERAKFLATQAKENTPHYEHKEIGFNYRLSNVLAGIGRGQLEVLPERIQRRRKVHDFYLDALGGMEGITFLKEPYGYLSNRWLTCVLVDREKTGGVGPQEIIQYLAADQIEARPLWKPMHLQESFEGAPFFGGYIAEQLFDQGLCLPSGSNMTDEDLERVVFRVKECLDVKLKKAV</sequence>
<dbReference type="PIRSF" id="PIRSF000390">
    <property type="entry name" value="PLP_StrS"/>
    <property type="match status" value="1"/>
</dbReference>
<comment type="similarity">
    <text evidence="6 12">Belongs to the DegT/DnrJ/EryC1 family.</text>
</comment>
<comment type="caution">
    <text evidence="13">The sequence shown here is derived from an EMBL/GenBank/DDBJ whole genome shotgun (WGS) entry which is preliminary data.</text>
</comment>
<dbReference type="GO" id="GO:0030170">
    <property type="term" value="F:pyridoxal phosphate binding"/>
    <property type="evidence" value="ECO:0007669"/>
    <property type="project" value="TreeGrafter"/>
</dbReference>
<evidence type="ECO:0000256" key="3">
    <source>
        <dbReference type="ARBA" id="ARBA00022576"/>
    </source>
</evidence>
<protein>
    <recommendedName>
        <fullName evidence="9">GDP-perosamine synthase</fullName>
        <ecNumber evidence="8">2.6.1.102</ecNumber>
    </recommendedName>
</protein>
<dbReference type="InterPro" id="IPR015422">
    <property type="entry name" value="PyrdxlP-dep_Trfase_small"/>
</dbReference>
<evidence type="ECO:0000256" key="7">
    <source>
        <dbReference type="ARBA" id="ARBA00051587"/>
    </source>
</evidence>
<evidence type="ECO:0000256" key="11">
    <source>
        <dbReference type="PIRSR" id="PIRSR000390-2"/>
    </source>
</evidence>
<dbReference type="EMBL" id="PYGF01000006">
    <property type="protein sequence ID" value="PSL03973.1"/>
    <property type="molecule type" value="Genomic_DNA"/>
</dbReference>
<keyword evidence="5 11" id="KW-0663">Pyridoxal phosphate</keyword>
<dbReference type="Pfam" id="PF01041">
    <property type="entry name" value="DegT_DnrJ_EryC1"/>
    <property type="match status" value="1"/>
</dbReference>
<evidence type="ECO:0000313" key="14">
    <source>
        <dbReference type="Proteomes" id="UP000240708"/>
    </source>
</evidence>
<organism evidence="13 14">
    <name type="scientific">Cecembia rubra</name>
    <dbReference type="NCBI Taxonomy" id="1485585"/>
    <lineage>
        <taxon>Bacteria</taxon>
        <taxon>Pseudomonadati</taxon>
        <taxon>Bacteroidota</taxon>
        <taxon>Cytophagia</taxon>
        <taxon>Cytophagales</taxon>
        <taxon>Cyclobacteriaceae</taxon>
        <taxon>Cecembia</taxon>
    </lineage>
</organism>
<evidence type="ECO:0000256" key="2">
    <source>
        <dbReference type="ARBA" id="ARBA00005125"/>
    </source>
</evidence>
<dbReference type="InterPro" id="IPR015421">
    <property type="entry name" value="PyrdxlP-dep_Trfase_major"/>
</dbReference>
<keyword evidence="4" id="KW-0808">Transferase</keyword>
<dbReference type="PANTHER" id="PTHR30244">
    <property type="entry name" value="TRANSAMINASE"/>
    <property type="match status" value="1"/>
</dbReference>
<keyword evidence="14" id="KW-1185">Reference proteome</keyword>
<gene>
    <name evidence="13" type="ORF">CLV48_106214</name>
</gene>
<accession>A0A2P8E3C7</accession>
<feature type="active site" description="Proton acceptor" evidence="10">
    <location>
        <position position="207"/>
    </location>
</feature>
<dbReference type="RefSeq" id="WP_106567640.1">
    <property type="nucleotide sequence ID" value="NZ_PYGF01000006.1"/>
</dbReference>
<dbReference type="Proteomes" id="UP000240708">
    <property type="component" value="Unassembled WGS sequence"/>
</dbReference>
<evidence type="ECO:0000256" key="6">
    <source>
        <dbReference type="ARBA" id="ARBA00037999"/>
    </source>
</evidence>
<dbReference type="PANTHER" id="PTHR30244:SF34">
    <property type="entry name" value="DTDP-4-AMINO-4,6-DIDEOXYGALACTOSE TRANSAMINASE"/>
    <property type="match status" value="1"/>
</dbReference>
<dbReference type="GO" id="GO:0102933">
    <property type="term" value="F:GDP-4-dehydro-6-deoxy-D-mannose-4-aminotransferase activity"/>
    <property type="evidence" value="ECO:0007669"/>
    <property type="project" value="UniProtKB-EC"/>
</dbReference>
<feature type="modified residue" description="N6-(pyridoxal phosphate)lysine" evidence="11">
    <location>
        <position position="207"/>
    </location>
</feature>
<dbReference type="CDD" id="cd00616">
    <property type="entry name" value="AHBA_syn"/>
    <property type="match status" value="1"/>
</dbReference>
<proteinExistence type="inferred from homology"/>
<dbReference type="Gene3D" id="3.90.1150.10">
    <property type="entry name" value="Aspartate Aminotransferase, domain 1"/>
    <property type="match status" value="1"/>
</dbReference>
<evidence type="ECO:0000313" key="13">
    <source>
        <dbReference type="EMBL" id="PSL03973.1"/>
    </source>
</evidence>
<evidence type="ECO:0000256" key="1">
    <source>
        <dbReference type="ARBA" id="ARBA00001933"/>
    </source>
</evidence>